<reference evidence="3 4" key="1">
    <citation type="submission" date="2024-09" db="EMBL/GenBank/DDBJ databases">
        <title>Rethinking Asexuality: The Enigmatic Case of Functional Sexual Genes in Lepraria (Stereocaulaceae).</title>
        <authorList>
            <person name="Doellman M."/>
            <person name="Sun Y."/>
            <person name="Barcenas-Pena A."/>
            <person name="Lumbsch H.T."/>
            <person name="Grewe F."/>
        </authorList>
    </citation>
    <scope>NUCLEOTIDE SEQUENCE [LARGE SCALE GENOMIC DNA]</scope>
    <source>
        <strain evidence="3 4">Grewe 0041</strain>
    </source>
</reference>
<evidence type="ECO:0000313" key="4">
    <source>
        <dbReference type="Proteomes" id="UP001590951"/>
    </source>
</evidence>
<feature type="transmembrane region" description="Helical" evidence="2">
    <location>
        <begin position="35"/>
        <end position="55"/>
    </location>
</feature>
<keyword evidence="2" id="KW-0472">Membrane</keyword>
<evidence type="ECO:0000313" key="3">
    <source>
        <dbReference type="EMBL" id="KAL2057838.1"/>
    </source>
</evidence>
<keyword evidence="4" id="KW-1185">Reference proteome</keyword>
<feature type="compositionally biased region" description="Polar residues" evidence="1">
    <location>
        <begin position="161"/>
        <end position="174"/>
    </location>
</feature>
<organism evidence="3 4">
    <name type="scientific">Lepraria finkii</name>
    <dbReference type="NCBI Taxonomy" id="1340010"/>
    <lineage>
        <taxon>Eukaryota</taxon>
        <taxon>Fungi</taxon>
        <taxon>Dikarya</taxon>
        <taxon>Ascomycota</taxon>
        <taxon>Pezizomycotina</taxon>
        <taxon>Lecanoromycetes</taxon>
        <taxon>OSLEUM clade</taxon>
        <taxon>Lecanoromycetidae</taxon>
        <taxon>Lecanorales</taxon>
        <taxon>Lecanorineae</taxon>
        <taxon>Stereocaulaceae</taxon>
        <taxon>Lepraria</taxon>
    </lineage>
</organism>
<sequence>MPASRLREGAPNAPNAPLEQPPKAYWPAEEHLQRLILVISIFLFLFFMFSLSAYLNERKRKRMAESEYREEAVHEQVVAWMEVTETFSKPPSPIDINRPKYQSLVRTSAQPEYGNGRSQRPKLYRSKTEPLLHRSSRDGELEFLYRTFDDASHGSKPITESKGTANSKSPSCSTVAGKDNYIDPSVLAPSKTLVDKIPAPKKVSFAANDEEIASSWSTIVSGISMKGQRATPKKKLAFGVNDEENAGSWSTVSRDESMEG</sequence>
<name>A0ABR4BJ44_9LECA</name>
<proteinExistence type="predicted"/>
<feature type="region of interest" description="Disordered" evidence="1">
    <location>
        <begin position="106"/>
        <end position="132"/>
    </location>
</feature>
<keyword evidence="2" id="KW-0812">Transmembrane</keyword>
<keyword evidence="2" id="KW-1133">Transmembrane helix</keyword>
<dbReference type="EMBL" id="JBHFEH010000003">
    <property type="protein sequence ID" value="KAL2057838.1"/>
    <property type="molecule type" value="Genomic_DNA"/>
</dbReference>
<feature type="region of interest" description="Disordered" evidence="1">
    <location>
        <begin position="1"/>
        <end position="21"/>
    </location>
</feature>
<protein>
    <submittedName>
        <fullName evidence="3">Uncharacterized protein</fullName>
    </submittedName>
</protein>
<dbReference type="Proteomes" id="UP001590951">
    <property type="component" value="Unassembled WGS sequence"/>
</dbReference>
<evidence type="ECO:0000256" key="1">
    <source>
        <dbReference type="SAM" id="MobiDB-lite"/>
    </source>
</evidence>
<feature type="region of interest" description="Disordered" evidence="1">
    <location>
        <begin position="154"/>
        <end position="178"/>
    </location>
</feature>
<evidence type="ECO:0000256" key="2">
    <source>
        <dbReference type="SAM" id="Phobius"/>
    </source>
</evidence>
<comment type="caution">
    <text evidence="3">The sequence shown here is derived from an EMBL/GenBank/DDBJ whole genome shotgun (WGS) entry which is preliminary data.</text>
</comment>
<accession>A0ABR4BJ44</accession>
<gene>
    <name evidence="3" type="ORF">ABVK25_001455</name>
</gene>